<dbReference type="Proteomes" id="UP000239462">
    <property type="component" value="Chromosome"/>
</dbReference>
<proteinExistence type="predicted"/>
<organism evidence="1 2">
    <name type="scientific">Methanococcus maripaludis</name>
    <name type="common">Methanococcus deltae</name>
    <dbReference type="NCBI Taxonomy" id="39152"/>
    <lineage>
        <taxon>Archaea</taxon>
        <taxon>Methanobacteriati</taxon>
        <taxon>Methanobacteriota</taxon>
        <taxon>Methanomada group</taxon>
        <taxon>Methanococci</taxon>
        <taxon>Methanococcales</taxon>
        <taxon>Methanococcaceae</taxon>
        <taxon>Methanococcus</taxon>
    </lineage>
</organism>
<dbReference type="AlphaFoldDB" id="A0A2L1CA52"/>
<dbReference type="KEGG" id="mmad:MMJJ_06860"/>
<evidence type="ECO:0000313" key="2">
    <source>
        <dbReference type="Proteomes" id="UP000239462"/>
    </source>
</evidence>
<dbReference type="EMBL" id="CP026606">
    <property type="protein sequence ID" value="AVB76100.1"/>
    <property type="molecule type" value="Genomic_DNA"/>
</dbReference>
<protein>
    <submittedName>
        <fullName evidence="1">Uncharacterized protein</fullName>
    </submittedName>
</protein>
<sequence length="138" mass="15523">MSVMDLNNLPTPEGINLGYSIITSYPHISVKEDDARVIHSFDPKRTGYVHIQSYANCPSRENSKEVFLTHMDFKNAVKGFETNKNFRNSILEGARRNAIDELIKVKSTGAGFSTVQMYGRDLELDDKTIEAVFGGEYV</sequence>
<accession>A0A2L1CA52</accession>
<dbReference type="RefSeq" id="WP_104837694.1">
    <property type="nucleotide sequence ID" value="NZ_CP026606.1"/>
</dbReference>
<gene>
    <name evidence="1" type="ORF">MMJJ_06860</name>
</gene>
<dbReference type="GeneID" id="36101777"/>
<evidence type="ECO:0000313" key="1">
    <source>
        <dbReference type="EMBL" id="AVB76100.1"/>
    </source>
</evidence>
<name>A0A2L1CA52_METMI</name>
<reference evidence="2" key="1">
    <citation type="journal article" date="2018" name="Genome Announc.">
        <title>Complete Genome Sequence of the Methanococcus maripaludis Type Strain JJ (DSM 2067), a Model for Selenoprotein Synthesis in Archaea.</title>
        <authorList>
            <person name="Poehlein A."/>
            <person name="Heym D."/>
            <person name="Quitzke V."/>
            <person name="Fersch J."/>
            <person name="Daniel R."/>
            <person name="Rother M."/>
        </authorList>
    </citation>
    <scope>NUCLEOTIDE SEQUENCE [LARGE SCALE GENOMIC DNA]</scope>
    <source>
        <strain evidence="2">DSM 2067</strain>
    </source>
</reference>